<dbReference type="Pfam" id="PF00392">
    <property type="entry name" value="GntR"/>
    <property type="match status" value="1"/>
</dbReference>
<dbReference type="PROSITE" id="PS50949">
    <property type="entry name" value="HTH_GNTR"/>
    <property type="match status" value="1"/>
</dbReference>
<dbReference type="InterPro" id="IPR000524">
    <property type="entry name" value="Tscrpt_reg_HTH_GntR"/>
</dbReference>
<sequence>MSDQTLAPAVMHGTRIYDELKRGILTCELPPGTDLREQELAQQFEVSKSPVREALQHLVRDGLVTVMPRQGYRVSPISLTDARDMFTFRCALEVACIVEATKNASDEQLKALDRFRHFHGKSESEFIVYNRDFHCALARCSGNGRMTRTTCDLIEEADRLTRMSVASLRGHNPDKLVEEHSAIITALQARNSRLAANLLKKHVTAAVKRFSAALEWAVLQA</sequence>
<keyword evidence="1" id="KW-0805">Transcription regulation</keyword>
<protein>
    <submittedName>
        <fullName evidence="5">GntR family transcriptional regulator</fullName>
    </submittedName>
</protein>
<dbReference type="SUPFAM" id="SSF48008">
    <property type="entry name" value="GntR ligand-binding domain-like"/>
    <property type="match status" value="1"/>
</dbReference>
<reference evidence="5 6" key="1">
    <citation type="submission" date="2022-11" db="EMBL/GenBank/DDBJ databases">
        <authorList>
            <person name="Siebert D."/>
            <person name="Busche T."/>
            <person name="Saydam E."/>
            <person name="Kalinowski J."/>
            <person name="Ruckert C."/>
            <person name="Blombach B."/>
        </authorList>
    </citation>
    <scope>NUCLEOTIDE SEQUENCE [LARGE SCALE GENOMIC DNA]</scope>
    <source>
        <strain evidence="5 6">DSM 1083</strain>
    </source>
</reference>
<organism evidence="5 6">
    <name type="scientific">Afipia carboxydohydrogena</name>
    <name type="common">Pseudomonas carboxydohydrogena</name>
    <dbReference type="NCBI Taxonomy" id="290"/>
    <lineage>
        <taxon>Bacteria</taxon>
        <taxon>Pseudomonadati</taxon>
        <taxon>Pseudomonadota</taxon>
        <taxon>Alphaproteobacteria</taxon>
        <taxon>Hyphomicrobiales</taxon>
        <taxon>Nitrobacteraceae</taxon>
        <taxon>Afipia</taxon>
    </lineage>
</organism>
<accession>A0ABY8BMC2</accession>
<evidence type="ECO:0000259" key="4">
    <source>
        <dbReference type="PROSITE" id="PS50949"/>
    </source>
</evidence>
<evidence type="ECO:0000256" key="3">
    <source>
        <dbReference type="ARBA" id="ARBA00023163"/>
    </source>
</evidence>
<dbReference type="InterPro" id="IPR036390">
    <property type="entry name" value="WH_DNA-bd_sf"/>
</dbReference>
<dbReference type="SMART" id="SM00895">
    <property type="entry name" value="FCD"/>
    <property type="match status" value="1"/>
</dbReference>
<dbReference type="CDD" id="cd07377">
    <property type="entry name" value="WHTH_GntR"/>
    <property type="match status" value="1"/>
</dbReference>
<dbReference type="PANTHER" id="PTHR43537">
    <property type="entry name" value="TRANSCRIPTIONAL REGULATOR, GNTR FAMILY"/>
    <property type="match status" value="1"/>
</dbReference>
<evidence type="ECO:0000256" key="1">
    <source>
        <dbReference type="ARBA" id="ARBA00023015"/>
    </source>
</evidence>
<evidence type="ECO:0000256" key="2">
    <source>
        <dbReference type="ARBA" id="ARBA00023125"/>
    </source>
</evidence>
<dbReference type="Gene3D" id="1.10.10.10">
    <property type="entry name" value="Winged helix-like DNA-binding domain superfamily/Winged helix DNA-binding domain"/>
    <property type="match status" value="1"/>
</dbReference>
<dbReference type="PANTHER" id="PTHR43537:SF45">
    <property type="entry name" value="GNTR FAMILY REGULATORY PROTEIN"/>
    <property type="match status" value="1"/>
</dbReference>
<evidence type="ECO:0000313" key="6">
    <source>
        <dbReference type="Proteomes" id="UP001213907"/>
    </source>
</evidence>
<dbReference type="SMART" id="SM00345">
    <property type="entry name" value="HTH_GNTR"/>
    <property type="match status" value="1"/>
</dbReference>
<dbReference type="InterPro" id="IPR008920">
    <property type="entry name" value="TF_FadR/GntR_C"/>
</dbReference>
<dbReference type="SUPFAM" id="SSF46785">
    <property type="entry name" value="Winged helix' DNA-binding domain"/>
    <property type="match status" value="1"/>
</dbReference>
<proteinExistence type="predicted"/>
<evidence type="ECO:0000313" key="5">
    <source>
        <dbReference type="EMBL" id="WEF51103.1"/>
    </source>
</evidence>
<dbReference type="Gene3D" id="1.20.120.530">
    <property type="entry name" value="GntR ligand-binding domain-like"/>
    <property type="match status" value="1"/>
</dbReference>
<dbReference type="Proteomes" id="UP001213907">
    <property type="component" value="Chromosome"/>
</dbReference>
<dbReference type="RefSeq" id="WP_275246716.1">
    <property type="nucleotide sequence ID" value="NZ_BAABDX010000001.1"/>
</dbReference>
<dbReference type="InterPro" id="IPR011711">
    <property type="entry name" value="GntR_C"/>
</dbReference>
<dbReference type="InterPro" id="IPR036388">
    <property type="entry name" value="WH-like_DNA-bd_sf"/>
</dbReference>
<keyword evidence="3" id="KW-0804">Transcription</keyword>
<keyword evidence="2" id="KW-0238">DNA-binding</keyword>
<gene>
    <name evidence="5" type="ORF">AFIC_002669</name>
</gene>
<name>A0ABY8BMC2_AFICR</name>
<feature type="domain" description="HTH gntR-type" evidence="4">
    <location>
        <begin position="10"/>
        <end position="77"/>
    </location>
</feature>
<dbReference type="Pfam" id="PF07729">
    <property type="entry name" value="FCD"/>
    <property type="match status" value="1"/>
</dbReference>
<dbReference type="EMBL" id="CP113162">
    <property type="protein sequence ID" value="WEF51103.1"/>
    <property type="molecule type" value="Genomic_DNA"/>
</dbReference>
<keyword evidence="6" id="KW-1185">Reference proteome</keyword>